<dbReference type="GO" id="GO:0008320">
    <property type="term" value="F:protein transmembrane transporter activity"/>
    <property type="evidence" value="ECO:0000318"/>
    <property type="project" value="GO_Central"/>
</dbReference>
<dbReference type="OMA" id="DWVNGLV"/>
<dbReference type="PANTHER" id="PTHR14110">
    <property type="entry name" value="MITOCHONDRIAL IMPORT INNER MEMBRANE TRANSLOCASE SUBUNIT TIM22"/>
    <property type="match status" value="1"/>
</dbReference>
<dbReference type="GeneID" id="9657823"/>
<dbReference type="KEGG" id="smo:SELMODRAFT_407908"/>
<dbReference type="GO" id="GO:0030943">
    <property type="term" value="F:mitochondrion targeting sequence binding"/>
    <property type="evidence" value="ECO:0000318"/>
    <property type="project" value="GO_Central"/>
</dbReference>
<dbReference type="Pfam" id="PF02466">
    <property type="entry name" value="Tim17"/>
    <property type="match status" value="1"/>
</dbReference>
<comment type="subcellular location">
    <subcellularLocation>
        <location evidence="1">Membrane</location>
        <topology evidence="1">Multi-pass membrane protein</topology>
    </subcellularLocation>
</comment>
<evidence type="ECO:0000313" key="7">
    <source>
        <dbReference type="Proteomes" id="UP000001514"/>
    </source>
</evidence>
<keyword evidence="3" id="KW-1133">Transmembrane helix</keyword>
<protein>
    <submittedName>
        <fullName evidence="5">Uncharacterized protein OEP16L1-1</fullName>
    </submittedName>
    <submittedName>
        <fullName evidence="6">Uncharacterized protein OEP16L1-2</fullName>
    </submittedName>
</protein>
<name>D8R557_SELML</name>
<dbReference type="InParanoid" id="D8R557"/>
<reference evidence="6 7" key="1">
    <citation type="journal article" date="2011" name="Science">
        <title>The Selaginella genome identifies genetic changes associated with the evolution of vascular plants.</title>
        <authorList>
            <person name="Banks J.A."/>
            <person name="Nishiyama T."/>
            <person name="Hasebe M."/>
            <person name="Bowman J.L."/>
            <person name="Gribskov M."/>
            <person name="dePamphilis C."/>
            <person name="Albert V.A."/>
            <person name="Aono N."/>
            <person name="Aoyama T."/>
            <person name="Ambrose B.A."/>
            <person name="Ashton N.W."/>
            <person name="Axtell M.J."/>
            <person name="Barker E."/>
            <person name="Barker M.S."/>
            <person name="Bennetzen J.L."/>
            <person name="Bonawitz N.D."/>
            <person name="Chapple C."/>
            <person name="Cheng C."/>
            <person name="Correa L.G."/>
            <person name="Dacre M."/>
            <person name="DeBarry J."/>
            <person name="Dreyer I."/>
            <person name="Elias M."/>
            <person name="Engstrom E.M."/>
            <person name="Estelle M."/>
            <person name="Feng L."/>
            <person name="Finet C."/>
            <person name="Floyd S.K."/>
            <person name="Frommer W.B."/>
            <person name="Fujita T."/>
            <person name="Gramzow L."/>
            <person name="Gutensohn M."/>
            <person name="Harholt J."/>
            <person name="Hattori M."/>
            <person name="Heyl A."/>
            <person name="Hirai T."/>
            <person name="Hiwatashi Y."/>
            <person name="Ishikawa M."/>
            <person name="Iwata M."/>
            <person name="Karol K.G."/>
            <person name="Koehler B."/>
            <person name="Kolukisaoglu U."/>
            <person name="Kubo M."/>
            <person name="Kurata T."/>
            <person name="Lalonde S."/>
            <person name="Li K."/>
            <person name="Li Y."/>
            <person name="Litt A."/>
            <person name="Lyons E."/>
            <person name="Manning G."/>
            <person name="Maruyama T."/>
            <person name="Michael T.P."/>
            <person name="Mikami K."/>
            <person name="Miyazaki S."/>
            <person name="Morinaga S."/>
            <person name="Murata T."/>
            <person name="Mueller-Roeber B."/>
            <person name="Nelson D.R."/>
            <person name="Obara M."/>
            <person name="Oguri Y."/>
            <person name="Olmstead R.G."/>
            <person name="Onodera N."/>
            <person name="Petersen B.L."/>
            <person name="Pils B."/>
            <person name="Prigge M."/>
            <person name="Rensing S.A."/>
            <person name="Riano-Pachon D.M."/>
            <person name="Roberts A.W."/>
            <person name="Sato Y."/>
            <person name="Scheller H.V."/>
            <person name="Schulz B."/>
            <person name="Schulz C."/>
            <person name="Shakirov E.V."/>
            <person name="Shibagaki N."/>
            <person name="Shinohara N."/>
            <person name="Shippen D.E."/>
            <person name="Soerensen I."/>
            <person name="Sotooka R."/>
            <person name="Sugimoto N."/>
            <person name="Sugita M."/>
            <person name="Sumikawa N."/>
            <person name="Tanurdzic M."/>
            <person name="Theissen G."/>
            <person name="Ulvskov P."/>
            <person name="Wakazuki S."/>
            <person name="Weng J.K."/>
            <person name="Willats W.W."/>
            <person name="Wipf D."/>
            <person name="Wolf P.G."/>
            <person name="Yang L."/>
            <person name="Zimmer A.D."/>
            <person name="Zhu Q."/>
            <person name="Mitros T."/>
            <person name="Hellsten U."/>
            <person name="Loque D."/>
            <person name="Otillar R."/>
            <person name="Salamov A."/>
            <person name="Schmutz J."/>
            <person name="Shapiro H."/>
            <person name="Lindquist E."/>
            <person name="Lucas S."/>
            <person name="Rokhsar D."/>
            <person name="Grigoriev I.V."/>
        </authorList>
    </citation>
    <scope>NUCLEOTIDE SEQUENCE [LARGE SCALE GENOMIC DNA]</scope>
</reference>
<dbReference type="HOGENOM" id="CLU_126263_0_0_1"/>
<evidence type="ECO:0000313" key="6">
    <source>
        <dbReference type="EMBL" id="EFJ32430.1"/>
    </source>
</evidence>
<dbReference type="EMBL" id="GL377572">
    <property type="protein sequence ID" value="EFJ32430.1"/>
    <property type="molecule type" value="Genomic_DNA"/>
</dbReference>
<evidence type="ECO:0000256" key="4">
    <source>
        <dbReference type="ARBA" id="ARBA00023136"/>
    </source>
</evidence>
<dbReference type="GeneID" id="9634338"/>
<dbReference type="STRING" id="88036.D8R557"/>
<dbReference type="OrthoDB" id="1865977at2759"/>
<dbReference type="EMBL" id="GL377601">
    <property type="protein sequence ID" value="EFJ20818.1"/>
    <property type="molecule type" value="Genomic_DNA"/>
</dbReference>
<sequence length="134" mass="14038">MTAIDQPPCSSRTVDAFLRMGMAGFSWGLFVGSYDAGKKGLSGLANASYVAKAIANNSVKWGLCGGLYVSLNCGFEVLRTKRDWINGTLAGALTGAAVGSKKIGIIKTALAASVICSTLEMMKPAEYPPTRIIK</sequence>
<dbReference type="AlphaFoldDB" id="D8R557"/>
<dbReference type="PANTHER" id="PTHR14110:SF5">
    <property type="entry name" value="OUTER ENVELOPE PORE PROTEIN 16-4, CHLOROPLASTIC"/>
    <property type="match status" value="1"/>
</dbReference>
<proteinExistence type="predicted"/>
<keyword evidence="7" id="KW-1185">Reference proteome</keyword>
<dbReference type="InterPro" id="IPR039175">
    <property type="entry name" value="TIM22"/>
</dbReference>
<dbReference type="GO" id="GO:0042721">
    <property type="term" value="C:TIM22 mitochondrial import inner membrane insertion complex"/>
    <property type="evidence" value="ECO:0000318"/>
    <property type="project" value="GO_Central"/>
</dbReference>
<keyword evidence="4" id="KW-0472">Membrane</keyword>
<organism evidence="7">
    <name type="scientific">Selaginella moellendorffii</name>
    <name type="common">Spikemoss</name>
    <dbReference type="NCBI Taxonomy" id="88036"/>
    <lineage>
        <taxon>Eukaryota</taxon>
        <taxon>Viridiplantae</taxon>
        <taxon>Streptophyta</taxon>
        <taxon>Embryophyta</taxon>
        <taxon>Tracheophyta</taxon>
        <taxon>Lycopodiopsida</taxon>
        <taxon>Selaginellales</taxon>
        <taxon>Selaginellaceae</taxon>
        <taxon>Selaginella</taxon>
    </lineage>
</organism>
<dbReference type="FunCoup" id="D8R557">
    <property type="interactions" value="109"/>
</dbReference>
<dbReference type="GO" id="GO:0045039">
    <property type="term" value="P:protein insertion into mitochondrial inner membrane"/>
    <property type="evidence" value="ECO:0000318"/>
    <property type="project" value="GO_Central"/>
</dbReference>
<gene>
    <name evidence="6" type="primary">OEP16L1-2</name>
    <name evidence="5" type="synonym">OEP16L1-1</name>
    <name evidence="6" type="ORF">SELMODRAFT_407908</name>
    <name evidence="5" type="ORF">SELMODRAFT_417851</name>
</gene>
<keyword evidence="2" id="KW-0812">Transmembrane</keyword>
<dbReference type="Gramene" id="EFJ20818">
    <property type="protein sequence ID" value="EFJ20818"/>
    <property type="gene ID" value="SELMODRAFT_417851"/>
</dbReference>
<evidence type="ECO:0000313" key="5">
    <source>
        <dbReference type="EMBL" id="EFJ20818.1"/>
    </source>
</evidence>
<dbReference type="eggNOG" id="ENOG502S1KR">
    <property type="taxonomic scope" value="Eukaryota"/>
</dbReference>
<dbReference type="Gramene" id="EFJ32430">
    <property type="protein sequence ID" value="EFJ32430"/>
    <property type="gene ID" value="SELMODRAFT_407908"/>
</dbReference>
<dbReference type="KEGG" id="smo:SELMODRAFT_417851"/>
<dbReference type="Proteomes" id="UP000001514">
    <property type="component" value="Unassembled WGS sequence"/>
</dbReference>
<evidence type="ECO:0000256" key="1">
    <source>
        <dbReference type="ARBA" id="ARBA00004141"/>
    </source>
</evidence>
<evidence type="ECO:0000256" key="3">
    <source>
        <dbReference type="ARBA" id="ARBA00022989"/>
    </source>
</evidence>
<accession>D8R557</accession>
<evidence type="ECO:0000256" key="2">
    <source>
        <dbReference type="ARBA" id="ARBA00022692"/>
    </source>
</evidence>